<reference evidence="1 2" key="1">
    <citation type="journal article" date="2014" name="Nat. Commun.">
        <title>Klebsormidium flaccidum genome reveals primary factors for plant terrestrial adaptation.</title>
        <authorList>
            <person name="Hori K."/>
            <person name="Maruyama F."/>
            <person name="Fujisawa T."/>
            <person name="Togashi T."/>
            <person name="Yamamoto N."/>
            <person name="Seo M."/>
            <person name="Sato S."/>
            <person name="Yamada T."/>
            <person name="Mori H."/>
            <person name="Tajima N."/>
            <person name="Moriyama T."/>
            <person name="Ikeuchi M."/>
            <person name="Watanabe M."/>
            <person name="Wada H."/>
            <person name="Kobayashi K."/>
            <person name="Saito M."/>
            <person name="Masuda T."/>
            <person name="Sasaki-Sekimoto Y."/>
            <person name="Mashiguchi K."/>
            <person name="Awai K."/>
            <person name="Shimojima M."/>
            <person name="Masuda S."/>
            <person name="Iwai M."/>
            <person name="Nobusawa T."/>
            <person name="Narise T."/>
            <person name="Kondo S."/>
            <person name="Saito H."/>
            <person name="Sato R."/>
            <person name="Murakawa M."/>
            <person name="Ihara Y."/>
            <person name="Oshima-Yamada Y."/>
            <person name="Ohtaka K."/>
            <person name="Satoh M."/>
            <person name="Sonobe K."/>
            <person name="Ishii M."/>
            <person name="Ohtani R."/>
            <person name="Kanamori-Sato M."/>
            <person name="Honoki R."/>
            <person name="Miyazaki D."/>
            <person name="Mochizuki H."/>
            <person name="Umetsu J."/>
            <person name="Higashi K."/>
            <person name="Shibata D."/>
            <person name="Kamiya Y."/>
            <person name="Sato N."/>
            <person name="Nakamura Y."/>
            <person name="Tabata S."/>
            <person name="Ida S."/>
            <person name="Kurokawa K."/>
            <person name="Ohta H."/>
        </authorList>
    </citation>
    <scope>NUCLEOTIDE SEQUENCE [LARGE SCALE GENOMIC DNA]</scope>
    <source>
        <strain evidence="1 2">NIES-2285</strain>
    </source>
</reference>
<name>A0A1Y1IU31_KLENI</name>
<accession>A0A1Y1IU31</accession>
<gene>
    <name evidence="1" type="ORF">KFL_008360060</name>
</gene>
<proteinExistence type="predicted"/>
<evidence type="ECO:0000313" key="1">
    <source>
        <dbReference type="EMBL" id="GAQ91698.1"/>
    </source>
</evidence>
<dbReference type="AlphaFoldDB" id="A0A1Y1IU31"/>
<dbReference type="EMBL" id="DF237785">
    <property type="protein sequence ID" value="GAQ91698.1"/>
    <property type="molecule type" value="Genomic_DNA"/>
</dbReference>
<organism evidence="1 2">
    <name type="scientific">Klebsormidium nitens</name>
    <name type="common">Green alga</name>
    <name type="synonym">Ulothrix nitens</name>
    <dbReference type="NCBI Taxonomy" id="105231"/>
    <lineage>
        <taxon>Eukaryota</taxon>
        <taxon>Viridiplantae</taxon>
        <taxon>Streptophyta</taxon>
        <taxon>Klebsormidiophyceae</taxon>
        <taxon>Klebsormidiales</taxon>
        <taxon>Klebsormidiaceae</taxon>
        <taxon>Klebsormidium</taxon>
    </lineage>
</organism>
<protein>
    <submittedName>
        <fullName evidence="1">Uncharacterized protein</fullName>
    </submittedName>
</protein>
<sequence length="377" mass="41560">MLNMDKAINLRTNKLIAAAGSASGAIVWARPADRSRPDGNWVASKYYASTVDPDKIKPSDASDATTELLLYRYTNHFLEDGATPHVCQMFEHLRHPNAKANLANANVLNMVQKKSRQAAAAIRGLDARVDAHKFLLHLLTMSGVPRQTRRGTFVVHDPYEWGRSPTGFSPVRKWVQIAKLLKRWTSFDSFNACSEQTFNLASAVPQQVATDFQRDPRRSQTFDAQIHTTYSSCFHYNYPISLSDEVDPSALRLKCVFPKSSKIDLSQAGAGSANDVLQEYAEYNIVDTIDLAGRTVVEACSIQRLFEAPASPLPGPGKVCPQPNLAGPPLQMNIRNAQVRSNNNGVTDMDVDEPDPVVPQLNPDAGEQNEAIPMTIV</sequence>
<dbReference type="Proteomes" id="UP000054558">
    <property type="component" value="Unassembled WGS sequence"/>
</dbReference>
<evidence type="ECO:0000313" key="2">
    <source>
        <dbReference type="Proteomes" id="UP000054558"/>
    </source>
</evidence>
<keyword evidence="2" id="KW-1185">Reference proteome</keyword>